<sequence>MTPTTVIINISTGKRSGDIPYKDSNVTRILQHSLVGNARRAIICTLSSAMSHFEQSPNTLSFSTRAKEVTDNAEVNMVVSEK</sequence>
<evidence type="ECO:0000313" key="5">
    <source>
        <dbReference type="Proteomes" id="UP000316621"/>
    </source>
</evidence>
<dbReference type="GO" id="GO:0007018">
    <property type="term" value="P:microtubule-based movement"/>
    <property type="evidence" value="ECO:0007669"/>
    <property type="project" value="InterPro"/>
</dbReference>
<dbReference type="Pfam" id="PF00225">
    <property type="entry name" value="Kinesin"/>
    <property type="match status" value="1"/>
</dbReference>
<gene>
    <name evidence="4" type="ORF">C5167_005088</name>
</gene>
<name>A0A4Y7JD03_PAPSO</name>
<dbReference type="EMBL" id="CM010718">
    <property type="protein sequence ID" value="RZC57781.1"/>
    <property type="molecule type" value="Genomic_DNA"/>
</dbReference>
<keyword evidence="5" id="KW-1185">Reference proteome</keyword>
<dbReference type="InterPro" id="IPR027640">
    <property type="entry name" value="Kinesin-like_fam"/>
</dbReference>
<evidence type="ECO:0000313" key="4">
    <source>
        <dbReference type="EMBL" id="RZC57781.1"/>
    </source>
</evidence>
<evidence type="ECO:0000256" key="1">
    <source>
        <dbReference type="ARBA" id="ARBA00023175"/>
    </source>
</evidence>
<dbReference type="PROSITE" id="PS50067">
    <property type="entry name" value="KINESIN_MOTOR_2"/>
    <property type="match status" value="1"/>
</dbReference>
<keyword evidence="1" id="KW-0505">Motor protein</keyword>
<evidence type="ECO:0000256" key="2">
    <source>
        <dbReference type="PROSITE-ProRule" id="PRU00283"/>
    </source>
</evidence>
<dbReference type="InterPro" id="IPR027417">
    <property type="entry name" value="P-loop_NTPase"/>
</dbReference>
<feature type="domain" description="Kinesin motor" evidence="3">
    <location>
        <begin position="1"/>
        <end position="69"/>
    </location>
</feature>
<dbReference type="PANTHER" id="PTHR47968">
    <property type="entry name" value="CENTROMERE PROTEIN E"/>
    <property type="match status" value="1"/>
</dbReference>
<protein>
    <recommendedName>
        <fullName evidence="3">Kinesin motor domain-containing protein</fullName>
    </recommendedName>
</protein>
<dbReference type="SUPFAM" id="SSF52540">
    <property type="entry name" value="P-loop containing nucleoside triphosphate hydrolases"/>
    <property type="match status" value="1"/>
</dbReference>
<dbReference type="InterPro" id="IPR001752">
    <property type="entry name" value="Kinesin_motor_dom"/>
</dbReference>
<dbReference type="STRING" id="3469.A0A4Y7JD03"/>
<comment type="caution">
    <text evidence="2">Lacks conserved residue(s) required for the propagation of feature annotation.</text>
</comment>
<accession>A0A4Y7JD03</accession>
<evidence type="ECO:0000259" key="3">
    <source>
        <dbReference type="PROSITE" id="PS50067"/>
    </source>
</evidence>
<dbReference type="GO" id="GO:0005524">
    <property type="term" value="F:ATP binding"/>
    <property type="evidence" value="ECO:0007669"/>
    <property type="project" value="InterPro"/>
</dbReference>
<dbReference type="Proteomes" id="UP000316621">
    <property type="component" value="Chromosome 4"/>
</dbReference>
<proteinExistence type="inferred from homology"/>
<dbReference type="Gene3D" id="1.20.58.1980">
    <property type="match status" value="1"/>
</dbReference>
<organism evidence="4 5">
    <name type="scientific">Papaver somniferum</name>
    <name type="common">Opium poppy</name>
    <dbReference type="NCBI Taxonomy" id="3469"/>
    <lineage>
        <taxon>Eukaryota</taxon>
        <taxon>Viridiplantae</taxon>
        <taxon>Streptophyta</taxon>
        <taxon>Embryophyta</taxon>
        <taxon>Tracheophyta</taxon>
        <taxon>Spermatophyta</taxon>
        <taxon>Magnoliopsida</taxon>
        <taxon>Ranunculales</taxon>
        <taxon>Papaveraceae</taxon>
        <taxon>Papaveroideae</taxon>
        <taxon>Papaver</taxon>
    </lineage>
</organism>
<reference evidence="4 5" key="1">
    <citation type="journal article" date="2018" name="Science">
        <title>The opium poppy genome and morphinan production.</title>
        <authorList>
            <person name="Guo L."/>
            <person name="Winzer T."/>
            <person name="Yang X."/>
            <person name="Li Y."/>
            <person name="Ning Z."/>
            <person name="He Z."/>
            <person name="Teodor R."/>
            <person name="Lu Y."/>
            <person name="Bowser T.A."/>
            <person name="Graham I.A."/>
            <person name="Ye K."/>
        </authorList>
    </citation>
    <scope>NUCLEOTIDE SEQUENCE [LARGE SCALE GENOMIC DNA]</scope>
    <source>
        <strain evidence="5">cv. HN1</strain>
        <tissue evidence="4">Leaves</tissue>
    </source>
</reference>
<dbReference type="GO" id="GO:0003777">
    <property type="term" value="F:microtubule motor activity"/>
    <property type="evidence" value="ECO:0007669"/>
    <property type="project" value="InterPro"/>
</dbReference>
<dbReference type="PANTHER" id="PTHR47968:SF23">
    <property type="entry name" value="KINESIN-LIKE PROTEIN KIN-7A"/>
    <property type="match status" value="1"/>
</dbReference>
<dbReference type="Gramene" id="RZC57781">
    <property type="protein sequence ID" value="RZC57781"/>
    <property type="gene ID" value="C5167_005088"/>
</dbReference>
<dbReference type="GO" id="GO:0008017">
    <property type="term" value="F:microtubule binding"/>
    <property type="evidence" value="ECO:0007669"/>
    <property type="project" value="InterPro"/>
</dbReference>
<dbReference type="AlphaFoldDB" id="A0A4Y7JD03"/>
<comment type="similarity">
    <text evidence="2">Belongs to the TRAFAC class myosin-kinesin ATPase superfamily. Kinesin family.</text>
</comment>
<dbReference type="OMA" id="ASIICTM"/>